<gene>
    <name evidence="10" type="ORF">O4H49_02625</name>
</gene>
<keyword evidence="11" id="KW-1185">Reference proteome</keyword>
<feature type="transmembrane region" description="Helical" evidence="9">
    <location>
        <begin position="69"/>
        <end position="95"/>
    </location>
</feature>
<evidence type="ECO:0000256" key="8">
    <source>
        <dbReference type="SAM" id="MobiDB-lite"/>
    </source>
</evidence>
<keyword evidence="6 9" id="KW-1133">Transmembrane helix</keyword>
<evidence type="ECO:0000313" key="11">
    <source>
        <dbReference type="Proteomes" id="UP001069802"/>
    </source>
</evidence>
<feature type="transmembrane region" description="Helical" evidence="9">
    <location>
        <begin position="246"/>
        <end position="262"/>
    </location>
</feature>
<accession>A0ABT4LEX7</accession>
<evidence type="ECO:0000256" key="3">
    <source>
        <dbReference type="ARBA" id="ARBA00022448"/>
    </source>
</evidence>
<name>A0ABT4LEX7_9PROT</name>
<keyword evidence="3" id="KW-0813">Transport</keyword>
<keyword evidence="4" id="KW-1003">Cell membrane</keyword>
<dbReference type="InterPro" id="IPR011606">
    <property type="entry name" value="Brnchd-chn_aa_trnsp_permease"/>
</dbReference>
<feature type="transmembrane region" description="Helical" evidence="9">
    <location>
        <begin position="126"/>
        <end position="146"/>
    </location>
</feature>
<proteinExistence type="inferred from homology"/>
<dbReference type="Proteomes" id="UP001069802">
    <property type="component" value="Unassembled WGS sequence"/>
</dbReference>
<dbReference type="PANTHER" id="PTHR34979:SF1">
    <property type="entry name" value="INNER MEMBRANE PROTEIN YGAZ"/>
    <property type="match status" value="1"/>
</dbReference>
<evidence type="ECO:0000256" key="1">
    <source>
        <dbReference type="ARBA" id="ARBA00004651"/>
    </source>
</evidence>
<evidence type="ECO:0000256" key="7">
    <source>
        <dbReference type="ARBA" id="ARBA00023136"/>
    </source>
</evidence>
<feature type="transmembrane region" description="Helical" evidence="9">
    <location>
        <begin position="102"/>
        <end position="120"/>
    </location>
</feature>
<protein>
    <submittedName>
        <fullName evidence="10">AzlC family ABC transporter permease</fullName>
    </submittedName>
</protein>
<comment type="subcellular location">
    <subcellularLocation>
        <location evidence="1">Cell membrane</location>
        <topology evidence="1">Multi-pass membrane protein</topology>
    </subcellularLocation>
</comment>
<evidence type="ECO:0000256" key="4">
    <source>
        <dbReference type="ARBA" id="ARBA00022475"/>
    </source>
</evidence>
<reference evidence="10" key="1">
    <citation type="submission" date="2022-12" db="EMBL/GenBank/DDBJ databases">
        <title>Bacterial isolates from different developmental stages of Nematostella vectensis.</title>
        <authorList>
            <person name="Fraune S."/>
        </authorList>
    </citation>
    <scope>NUCLEOTIDE SEQUENCE</scope>
    <source>
        <strain evidence="10">G21630-S1</strain>
    </source>
</reference>
<sequence>MLKNTPNSPDDPNTLNIGNSPNIRNIRNRLGDPGHQSPDKESAAPLAPAEEGSSPDVFQEGSSVPRSEFWLGVLDISPLALGVAIYGLAFGLLAAQAAMDELETGVMGALVFAGSSQIVVVERLVAGAGAVSAVVAGIALNLRLLLVTASIREVFRGRPLWQQLLGAHLTTDENWALMLATRARGVTVGYWYLVGGGGALLVTWLIATVCGVLFASAIPEPRALGMDFAFTAAFIAIARSLWRGDLWPWLTSVAVVALVVLGKLLDPSHALVLGGVLGAVMASWRKEETA</sequence>
<feature type="region of interest" description="Disordered" evidence="8">
    <location>
        <begin position="1"/>
        <end position="60"/>
    </location>
</feature>
<feature type="compositionally biased region" description="Basic and acidic residues" evidence="8">
    <location>
        <begin position="29"/>
        <end position="42"/>
    </location>
</feature>
<dbReference type="RefSeq" id="WP_269421856.1">
    <property type="nucleotide sequence ID" value="NZ_JAPWGY010000001.1"/>
</dbReference>
<evidence type="ECO:0000256" key="6">
    <source>
        <dbReference type="ARBA" id="ARBA00022989"/>
    </source>
</evidence>
<dbReference type="PANTHER" id="PTHR34979">
    <property type="entry name" value="INNER MEMBRANE PROTEIN YGAZ"/>
    <property type="match status" value="1"/>
</dbReference>
<feature type="compositionally biased region" description="Polar residues" evidence="8">
    <location>
        <begin position="1"/>
        <end position="25"/>
    </location>
</feature>
<evidence type="ECO:0000313" key="10">
    <source>
        <dbReference type="EMBL" id="MCZ4279656.1"/>
    </source>
</evidence>
<feature type="transmembrane region" description="Helical" evidence="9">
    <location>
        <begin position="190"/>
        <end position="217"/>
    </location>
</feature>
<keyword evidence="5 9" id="KW-0812">Transmembrane</keyword>
<organism evidence="10 11">
    <name type="scientific">Kiloniella laminariae</name>
    <dbReference type="NCBI Taxonomy" id="454162"/>
    <lineage>
        <taxon>Bacteria</taxon>
        <taxon>Pseudomonadati</taxon>
        <taxon>Pseudomonadota</taxon>
        <taxon>Alphaproteobacteria</taxon>
        <taxon>Rhodospirillales</taxon>
        <taxon>Kiloniellaceae</taxon>
        <taxon>Kiloniella</taxon>
    </lineage>
</organism>
<evidence type="ECO:0000256" key="5">
    <source>
        <dbReference type="ARBA" id="ARBA00022692"/>
    </source>
</evidence>
<comment type="caution">
    <text evidence="10">The sequence shown here is derived from an EMBL/GenBank/DDBJ whole genome shotgun (WGS) entry which is preliminary data.</text>
</comment>
<comment type="similarity">
    <text evidence="2">Belongs to the AzlC family.</text>
</comment>
<feature type="transmembrane region" description="Helical" evidence="9">
    <location>
        <begin position="223"/>
        <end position="241"/>
    </location>
</feature>
<keyword evidence="7 9" id="KW-0472">Membrane</keyword>
<evidence type="ECO:0000256" key="9">
    <source>
        <dbReference type="SAM" id="Phobius"/>
    </source>
</evidence>
<dbReference type="Pfam" id="PF03591">
    <property type="entry name" value="AzlC"/>
    <property type="match status" value="1"/>
</dbReference>
<evidence type="ECO:0000256" key="2">
    <source>
        <dbReference type="ARBA" id="ARBA00010735"/>
    </source>
</evidence>
<dbReference type="EMBL" id="JAPWGY010000001">
    <property type="protein sequence ID" value="MCZ4279656.1"/>
    <property type="molecule type" value="Genomic_DNA"/>
</dbReference>